<gene>
    <name evidence="1" type="ORF">METZ01_LOCUS315087</name>
</gene>
<name>A0A382NLZ6_9ZZZZ</name>
<reference evidence="1" key="1">
    <citation type="submission" date="2018-05" db="EMBL/GenBank/DDBJ databases">
        <authorList>
            <person name="Lanie J.A."/>
            <person name="Ng W.-L."/>
            <person name="Kazmierczak K.M."/>
            <person name="Andrzejewski T.M."/>
            <person name="Davidsen T.M."/>
            <person name="Wayne K.J."/>
            <person name="Tettelin H."/>
            <person name="Glass J.I."/>
            <person name="Rusch D."/>
            <person name="Podicherti R."/>
            <person name="Tsui H.-C.T."/>
            <person name="Winkler M.E."/>
        </authorList>
    </citation>
    <scope>NUCLEOTIDE SEQUENCE</scope>
</reference>
<dbReference type="EMBL" id="UINC01101430">
    <property type="protein sequence ID" value="SVC62233.1"/>
    <property type="molecule type" value="Genomic_DNA"/>
</dbReference>
<protein>
    <submittedName>
        <fullName evidence="1">Uncharacterized protein</fullName>
    </submittedName>
</protein>
<dbReference type="AlphaFoldDB" id="A0A382NLZ6"/>
<proteinExistence type="predicted"/>
<evidence type="ECO:0000313" key="1">
    <source>
        <dbReference type="EMBL" id="SVC62233.1"/>
    </source>
</evidence>
<sequence length="176" mass="19940">MHDSNPTLNSEVRFWFRGKTSPTKADVMPLIESQPTMVPVYDGKRREGEYTPIVSGIADALAALQRAQLPMHANTAAERQQEFLFSLLALTKDASERVALLKQMGTFSFRRSQTKRDRQRRLRVAVADPDEGILSDQVTELMAIWRPEPRSFLDALLQRTGRSGARRGAQTERKRA</sequence>
<accession>A0A382NLZ6</accession>
<organism evidence="1">
    <name type="scientific">marine metagenome</name>
    <dbReference type="NCBI Taxonomy" id="408172"/>
    <lineage>
        <taxon>unclassified sequences</taxon>
        <taxon>metagenomes</taxon>
        <taxon>ecological metagenomes</taxon>
    </lineage>
</organism>